<dbReference type="PROSITE" id="PS51034">
    <property type="entry name" value="ZP_2"/>
    <property type="match status" value="1"/>
</dbReference>
<evidence type="ECO:0000313" key="3">
    <source>
        <dbReference type="Proteomes" id="UP000504632"/>
    </source>
</evidence>
<dbReference type="GeneID" id="115812146"/>
<accession>A0A6J2VE22</accession>
<keyword evidence="1" id="KW-1015">Disulfide bond</keyword>
<gene>
    <name evidence="4" type="primary">LOC115812146</name>
</gene>
<dbReference type="GO" id="GO:0031012">
    <property type="term" value="C:extracellular matrix"/>
    <property type="evidence" value="ECO:0007669"/>
    <property type="project" value="TreeGrafter"/>
</dbReference>
<dbReference type="Proteomes" id="UP000504632">
    <property type="component" value="Chromosome 5"/>
</dbReference>
<name>A0A6J2VE22_CHACN</name>
<dbReference type="GO" id="GO:0032190">
    <property type="term" value="F:acrosin binding"/>
    <property type="evidence" value="ECO:0007669"/>
    <property type="project" value="TreeGrafter"/>
</dbReference>
<dbReference type="SMART" id="SM00241">
    <property type="entry name" value="ZP"/>
    <property type="match status" value="1"/>
</dbReference>
<dbReference type="AlphaFoldDB" id="A0A6J2VE22"/>
<dbReference type="Gene3D" id="2.60.40.4100">
    <property type="entry name" value="Zona pellucida, ZP-C domain"/>
    <property type="match status" value="1"/>
</dbReference>
<proteinExistence type="predicted"/>
<evidence type="ECO:0000256" key="1">
    <source>
        <dbReference type="ARBA" id="ARBA00023157"/>
    </source>
</evidence>
<sequence length="302" mass="33409">MAYFLPAVTVDCGTNSISLKWAETQSLIDPSLLRLGDCSPSSFSAKPGGGGEALFHAEFNDCNFMRLVTGDELVYMNNLTTEGDFVFSHLVVCAYEKPSDWGPPRFDPVFFHTYGQGELIFHMGLMKDDFSGPSPSTTFSLGSVIPIEASVAQQGHQPLLLLMEECVASITPELGPESHLYPIITNKGCLTDSKKTNSRFLPRKRVSELRLYLQAFKFVLGEEIYIHCTLLAWDPNDLDNSKKACHYDKTNGGWELLDDPSQSALCTCCDTNCRSRNRRDIDSDSQGLSQRTVLGPLTVVAE</sequence>
<keyword evidence="3" id="KW-1185">Reference proteome</keyword>
<dbReference type="InterPro" id="IPR001507">
    <property type="entry name" value="ZP_dom"/>
</dbReference>
<dbReference type="FunFam" id="2.60.40.4100:FF:000002">
    <property type="entry name" value="Zona pellucida sperm-binding protein 3"/>
    <property type="match status" value="1"/>
</dbReference>
<dbReference type="PANTHER" id="PTHR11576:SF3">
    <property type="entry name" value="SI:CH211-14A17.6-RELATED"/>
    <property type="match status" value="1"/>
</dbReference>
<evidence type="ECO:0000259" key="2">
    <source>
        <dbReference type="PROSITE" id="PS51034"/>
    </source>
</evidence>
<dbReference type="PANTHER" id="PTHR11576">
    <property type="entry name" value="ZONA PELLUCIDA SPERM-BINDING PROTEIN 3"/>
    <property type="match status" value="1"/>
</dbReference>
<reference evidence="4" key="1">
    <citation type="submission" date="2025-08" db="UniProtKB">
        <authorList>
            <consortium name="RefSeq"/>
        </authorList>
    </citation>
    <scope>IDENTIFICATION</scope>
</reference>
<dbReference type="GO" id="GO:2000344">
    <property type="term" value="P:positive regulation of acrosome reaction"/>
    <property type="evidence" value="ECO:0007669"/>
    <property type="project" value="TreeGrafter"/>
</dbReference>
<organism evidence="3 4">
    <name type="scientific">Chanos chanos</name>
    <name type="common">Milkfish</name>
    <name type="synonym">Mugil chanos</name>
    <dbReference type="NCBI Taxonomy" id="29144"/>
    <lineage>
        <taxon>Eukaryota</taxon>
        <taxon>Metazoa</taxon>
        <taxon>Chordata</taxon>
        <taxon>Craniata</taxon>
        <taxon>Vertebrata</taxon>
        <taxon>Euteleostomi</taxon>
        <taxon>Actinopterygii</taxon>
        <taxon>Neopterygii</taxon>
        <taxon>Teleostei</taxon>
        <taxon>Ostariophysi</taxon>
        <taxon>Gonorynchiformes</taxon>
        <taxon>Chanidae</taxon>
        <taxon>Chanos</taxon>
    </lineage>
</organism>
<protein>
    <submittedName>
        <fullName evidence="4">Zona pellucida sperm-binding protein 3-like</fullName>
    </submittedName>
</protein>
<dbReference type="InterPro" id="IPR042235">
    <property type="entry name" value="ZP-C_dom"/>
</dbReference>
<dbReference type="OrthoDB" id="9928644at2759"/>
<dbReference type="InterPro" id="IPR055355">
    <property type="entry name" value="ZP-C"/>
</dbReference>
<feature type="domain" description="ZP" evidence="2">
    <location>
        <begin position="11"/>
        <end position="252"/>
    </location>
</feature>
<dbReference type="Gene3D" id="2.60.40.3210">
    <property type="entry name" value="Zona pellucida, ZP-N domain"/>
    <property type="match status" value="1"/>
</dbReference>
<dbReference type="InParanoid" id="A0A6J2VE22"/>
<evidence type="ECO:0000313" key="4">
    <source>
        <dbReference type="RefSeq" id="XP_030630494.1"/>
    </source>
</evidence>
<dbReference type="RefSeq" id="XP_030630494.1">
    <property type="nucleotide sequence ID" value="XM_030774634.1"/>
</dbReference>
<dbReference type="GO" id="GO:0007339">
    <property type="term" value="P:binding of sperm to zona pellucida"/>
    <property type="evidence" value="ECO:0007669"/>
    <property type="project" value="TreeGrafter"/>
</dbReference>
<dbReference type="GO" id="GO:0035803">
    <property type="term" value="P:egg coat formation"/>
    <property type="evidence" value="ECO:0007669"/>
    <property type="project" value="TreeGrafter"/>
</dbReference>
<dbReference type="Pfam" id="PF00100">
    <property type="entry name" value="Zona_pellucida"/>
    <property type="match status" value="1"/>
</dbReference>